<accession>A0A8B8CE18</accession>
<evidence type="ECO:0000256" key="4">
    <source>
        <dbReference type="ARBA" id="ARBA00022833"/>
    </source>
</evidence>
<dbReference type="InterPro" id="IPR013083">
    <property type="entry name" value="Znf_RING/FYVE/PHD"/>
</dbReference>
<dbReference type="RefSeq" id="XP_022314025.1">
    <property type="nucleotide sequence ID" value="XM_022458317.1"/>
</dbReference>
<evidence type="ECO:0000259" key="7">
    <source>
        <dbReference type="PROSITE" id="PS50119"/>
    </source>
</evidence>
<dbReference type="GO" id="GO:0045087">
    <property type="term" value="P:innate immune response"/>
    <property type="evidence" value="ECO:0007669"/>
    <property type="project" value="TreeGrafter"/>
</dbReference>
<dbReference type="RefSeq" id="XP_022314026.1">
    <property type="nucleotide sequence ID" value="XM_022458318.1"/>
</dbReference>
<dbReference type="OrthoDB" id="6161695at2759"/>
<dbReference type="Gene3D" id="3.30.160.60">
    <property type="entry name" value="Classic Zinc Finger"/>
    <property type="match status" value="1"/>
</dbReference>
<evidence type="ECO:0000313" key="12">
    <source>
        <dbReference type="RefSeq" id="XP_022314026.1"/>
    </source>
</evidence>
<dbReference type="Pfam" id="PF13445">
    <property type="entry name" value="zf-RING_UBOX"/>
    <property type="match status" value="1"/>
</dbReference>
<dbReference type="SUPFAM" id="SSF101898">
    <property type="entry name" value="NHL repeat"/>
    <property type="match status" value="1"/>
</dbReference>
<name>A0A8B8CE18_CRAVI</name>
<keyword evidence="1" id="KW-0597">Phosphoprotein</keyword>
<evidence type="ECO:0000313" key="9">
    <source>
        <dbReference type="RefSeq" id="XP_022314022.1"/>
    </source>
</evidence>
<keyword evidence="2" id="KW-0479">Metal-binding</keyword>
<evidence type="ECO:0000313" key="8">
    <source>
        <dbReference type="Proteomes" id="UP000694844"/>
    </source>
</evidence>
<dbReference type="RefSeq" id="XP_022314024.1">
    <property type="nucleotide sequence ID" value="XM_022458316.1"/>
</dbReference>
<gene>
    <name evidence="9 10 11 12 13" type="primary">LOC111118723</name>
</gene>
<protein>
    <submittedName>
        <fullName evidence="9 10">E3 ubiquitin-protein ligase TRIM56-like</fullName>
    </submittedName>
</protein>
<evidence type="ECO:0000313" key="11">
    <source>
        <dbReference type="RefSeq" id="XP_022314025.1"/>
    </source>
</evidence>
<dbReference type="RefSeq" id="XP_022314022.1">
    <property type="nucleotide sequence ID" value="XM_022458314.1"/>
</dbReference>
<dbReference type="InterPro" id="IPR017907">
    <property type="entry name" value="Znf_RING_CS"/>
</dbReference>
<proteinExistence type="predicted"/>
<dbReference type="SUPFAM" id="SSF57845">
    <property type="entry name" value="B-box zinc-binding domain"/>
    <property type="match status" value="1"/>
</dbReference>
<feature type="domain" description="RING-type" evidence="6">
    <location>
        <begin position="15"/>
        <end position="57"/>
    </location>
</feature>
<dbReference type="InterPro" id="IPR011042">
    <property type="entry name" value="6-blade_b-propeller_TolB-like"/>
</dbReference>
<dbReference type="Gene3D" id="3.30.40.10">
    <property type="entry name" value="Zinc/RING finger domain, C3HC4 (zinc finger)"/>
    <property type="match status" value="1"/>
</dbReference>
<evidence type="ECO:0000256" key="5">
    <source>
        <dbReference type="PROSITE-ProRule" id="PRU00024"/>
    </source>
</evidence>
<keyword evidence="4" id="KW-0862">Zinc</keyword>
<evidence type="ECO:0000256" key="1">
    <source>
        <dbReference type="ARBA" id="ARBA00022553"/>
    </source>
</evidence>
<dbReference type="PROSITE" id="PS00518">
    <property type="entry name" value="ZF_RING_1"/>
    <property type="match status" value="1"/>
</dbReference>
<dbReference type="Proteomes" id="UP000694844">
    <property type="component" value="Chromosome 2"/>
</dbReference>
<dbReference type="InterPro" id="IPR000315">
    <property type="entry name" value="Znf_B-box"/>
</dbReference>
<dbReference type="GO" id="GO:0005654">
    <property type="term" value="C:nucleoplasm"/>
    <property type="evidence" value="ECO:0007669"/>
    <property type="project" value="TreeGrafter"/>
</dbReference>
<evidence type="ECO:0000313" key="10">
    <source>
        <dbReference type="RefSeq" id="XP_022314024.1"/>
    </source>
</evidence>
<dbReference type="GeneID" id="111118723"/>
<dbReference type="GO" id="GO:0008270">
    <property type="term" value="F:zinc ion binding"/>
    <property type="evidence" value="ECO:0007669"/>
    <property type="project" value="UniProtKB-KW"/>
</dbReference>
<evidence type="ECO:0000313" key="13">
    <source>
        <dbReference type="RefSeq" id="XP_022314027.1"/>
    </source>
</evidence>
<evidence type="ECO:0000259" key="6">
    <source>
        <dbReference type="PROSITE" id="PS50089"/>
    </source>
</evidence>
<dbReference type="GO" id="GO:0060340">
    <property type="term" value="P:positive regulation of type I interferon-mediated signaling pathway"/>
    <property type="evidence" value="ECO:0007669"/>
    <property type="project" value="TreeGrafter"/>
</dbReference>
<dbReference type="SUPFAM" id="SSF57850">
    <property type="entry name" value="RING/U-box"/>
    <property type="match status" value="1"/>
</dbReference>
<dbReference type="PROSITE" id="PS50089">
    <property type="entry name" value="ZF_RING_2"/>
    <property type="match status" value="1"/>
</dbReference>
<evidence type="ECO:0000256" key="2">
    <source>
        <dbReference type="ARBA" id="ARBA00022723"/>
    </source>
</evidence>
<keyword evidence="8" id="KW-1185">Reference proteome</keyword>
<dbReference type="PANTHER" id="PTHR25462">
    <property type="entry name" value="BONUS, ISOFORM C-RELATED"/>
    <property type="match status" value="1"/>
</dbReference>
<sequence length="608" mass="68900">MASVESTITEEFLTCSICFEIYKDPKTLPCLHSFCKDCIDSLTQKGHTNTHPCPICREKFLISKNGAKDLKTNFCLKNLIEFVTSTKEVKKPCSFCILKGETIDATSRCLTCNDLLCPECAEHRHRSTTLTLHHQVVSLAEVNAGKYHDEIRSKQQIPCFEHKGEDLRYFCETCDVPVCRDCIVLCHQNHNCVTPSDARKQMEENFKSLLNTQDQKLNIFKNSTKNVVSSLKKLKDMEKNVKDNLEKQANAIIRNVLGSKIKVEEEFDHFVRVNQEVLQQREKLIQVEKQKFEEALAFNNNILQRGSDIEILSMKTEIRERFSKLQSLNVIETCNVEKIITPFIQFCNEENCFKLVEAMDEENLKKSAEQANAKIPIESETNLSKESQAKELQGCSKELSSLFSSKDNHNPRNPNYTSVAWIDNNTIAVADERNQKLKRISNKGDVESCDVENCMVVSSFKDGLACKTTGKTLHVFNKSLKLKKTLSGVSILLTCRPQSSEVCWISGLKTICVLKKDSIIDINIHDQHSTSNLSDPTFGHVLENGMFVISDWKKDCVFIIRRSGYIVRRKYCGTSSPPGSISSDSDLKIYVCDYEGSLIEVFTPSGVT</sequence>
<reference evidence="9 10" key="1">
    <citation type="submission" date="2025-04" db="UniProtKB">
        <authorList>
            <consortium name="RefSeq"/>
        </authorList>
    </citation>
    <scope>IDENTIFICATION</scope>
    <source>
        <tissue evidence="9 10">Whole sample</tissue>
    </source>
</reference>
<evidence type="ECO:0000256" key="3">
    <source>
        <dbReference type="ARBA" id="ARBA00022771"/>
    </source>
</evidence>
<dbReference type="KEGG" id="cvn:111118723"/>
<dbReference type="InterPro" id="IPR047153">
    <property type="entry name" value="TRIM45/56/19-like"/>
</dbReference>
<dbReference type="Gene3D" id="2.120.10.30">
    <property type="entry name" value="TolB, C-terminal domain"/>
    <property type="match status" value="1"/>
</dbReference>
<dbReference type="InterPro" id="IPR001841">
    <property type="entry name" value="Znf_RING"/>
</dbReference>
<dbReference type="InterPro" id="IPR027370">
    <property type="entry name" value="Znf-RING_euk"/>
</dbReference>
<dbReference type="SMART" id="SM00184">
    <property type="entry name" value="RING"/>
    <property type="match status" value="1"/>
</dbReference>
<keyword evidence="3 5" id="KW-0863">Zinc-finger</keyword>
<dbReference type="GO" id="GO:0061630">
    <property type="term" value="F:ubiquitin protein ligase activity"/>
    <property type="evidence" value="ECO:0007669"/>
    <property type="project" value="TreeGrafter"/>
</dbReference>
<dbReference type="PROSITE" id="PS50119">
    <property type="entry name" value="ZF_BBOX"/>
    <property type="match status" value="1"/>
</dbReference>
<feature type="domain" description="B box-type" evidence="7">
    <location>
        <begin position="154"/>
        <end position="195"/>
    </location>
</feature>
<organism evidence="8 13">
    <name type="scientific">Crassostrea virginica</name>
    <name type="common">Eastern oyster</name>
    <dbReference type="NCBI Taxonomy" id="6565"/>
    <lineage>
        <taxon>Eukaryota</taxon>
        <taxon>Metazoa</taxon>
        <taxon>Spiralia</taxon>
        <taxon>Lophotrochozoa</taxon>
        <taxon>Mollusca</taxon>
        <taxon>Bivalvia</taxon>
        <taxon>Autobranchia</taxon>
        <taxon>Pteriomorphia</taxon>
        <taxon>Ostreida</taxon>
        <taxon>Ostreoidea</taxon>
        <taxon>Ostreidae</taxon>
        <taxon>Crassostrea</taxon>
    </lineage>
</organism>
<dbReference type="Pfam" id="PF00643">
    <property type="entry name" value="zf-B_box"/>
    <property type="match status" value="1"/>
</dbReference>
<dbReference type="PANTHER" id="PTHR25462:SF299">
    <property type="entry name" value="E3 UBIQUITIN-PROTEIN LIGASE TRIM56"/>
    <property type="match status" value="1"/>
</dbReference>
<dbReference type="AlphaFoldDB" id="A0A8B8CE18"/>
<dbReference type="SMART" id="SM00336">
    <property type="entry name" value="BBOX"/>
    <property type="match status" value="2"/>
</dbReference>
<dbReference type="RefSeq" id="XP_022314027.1">
    <property type="nucleotide sequence ID" value="XM_022458319.1"/>
</dbReference>